<protein>
    <submittedName>
        <fullName evidence="3">Uncharacterized protein</fullName>
    </submittedName>
</protein>
<proteinExistence type="predicted"/>
<name>A0A2N9EYA2_FAGSY</name>
<feature type="coiled-coil region" evidence="1">
    <location>
        <begin position="272"/>
        <end position="337"/>
    </location>
</feature>
<evidence type="ECO:0000256" key="1">
    <source>
        <dbReference type="SAM" id="Coils"/>
    </source>
</evidence>
<gene>
    <name evidence="3" type="ORF">FSB_LOCUS11599</name>
</gene>
<reference evidence="3" key="1">
    <citation type="submission" date="2018-02" db="EMBL/GenBank/DDBJ databases">
        <authorList>
            <person name="Cohen D.B."/>
            <person name="Kent A.D."/>
        </authorList>
    </citation>
    <scope>NUCLEOTIDE SEQUENCE</scope>
</reference>
<sequence>MFIMSQGVNPLSLSLWAHVLQTRDLVVLQNKSSGFEVYSPHFLTRQFGLLQSVPLPPIFIANVPWHKRSVCTNEEAEVIIVEGISKITAAKVEPFRIVSDALPLFTSWWEALMLSFNNPETLKLIVWEVKQTPTRGKRKIIFSSSESESEEKLNRRPKQKKTEEKEKRVLEEEETQPAQKKISSCAQVFTRRNKGIVIKDPSVVKDLASKLAKANQVIASQRQEITAISIKAHQDAVSIITQEISIHLSYPEKKKKLAAEKERAVKIKQEQALQVQATLEAKKKAIQEEEEKRRVELEKKQKEELDAKKKAEEEELLRMEREKKEKEEEIIKKREEDLASTEPGPLVEHEVITSSISISEVEEVISNQLEVEADLLVVPTVPHVEETKEETTTPDILTPDIEIIEPTPEDVNQITNLVLATLTPISTAMDNEKEIQFIQKGYDEKVTAKSEFQQEFEQTLKKYEDTKQEISKQKDNIIDSSTELSLEEKITSLTTEVEKLRRIPEAVWNNLRNSFNNFQL</sequence>
<feature type="coiled-coil region" evidence="1">
    <location>
        <begin position="449"/>
        <end position="480"/>
    </location>
</feature>
<evidence type="ECO:0000256" key="2">
    <source>
        <dbReference type="SAM" id="MobiDB-lite"/>
    </source>
</evidence>
<dbReference type="AlphaFoldDB" id="A0A2N9EYA2"/>
<feature type="compositionally biased region" description="Basic and acidic residues" evidence="2">
    <location>
        <begin position="150"/>
        <end position="170"/>
    </location>
</feature>
<organism evidence="3">
    <name type="scientific">Fagus sylvatica</name>
    <name type="common">Beechnut</name>
    <dbReference type="NCBI Taxonomy" id="28930"/>
    <lineage>
        <taxon>Eukaryota</taxon>
        <taxon>Viridiplantae</taxon>
        <taxon>Streptophyta</taxon>
        <taxon>Embryophyta</taxon>
        <taxon>Tracheophyta</taxon>
        <taxon>Spermatophyta</taxon>
        <taxon>Magnoliopsida</taxon>
        <taxon>eudicotyledons</taxon>
        <taxon>Gunneridae</taxon>
        <taxon>Pentapetalae</taxon>
        <taxon>rosids</taxon>
        <taxon>fabids</taxon>
        <taxon>Fagales</taxon>
        <taxon>Fagaceae</taxon>
        <taxon>Fagus</taxon>
    </lineage>
</organism>
<keyword evidence="1" id="KW-0175">Coiled coil</keyword>
<evidence type="ECO:0000313" key="3">
    <source>
        <dbReference type="EMBL" id="SPC83717.1"/>
    </source>
</evidence>
<feature type="region of interest" description="Disordered" evidence="2">
    <location>
        <begin position="138"/>
        <end position="176"/>
    </location>
</feature>
<dbReference type="EMBL" id="OIVN01000667">
    <property type="protein sequence ID" value="SPC83717.1"/>
    <property type="molecule type" value="Genomic_DNA"/>
</dbReference>
<accession>A0A2N9EYA2</accession>